<reference evidence="2" key="1">
    <citation type="submission" date="2016-06" db="EMBL/GenBank/DDBJ databases">
        <title>Parallel loss of symbiosis genes in relatives of nitrogen-fixing non-legume Parasponia.</title>
        <authorList>
            <person name="Van Velzen R."/>
            <person name="Holmer R."/>
            <person name="Bu F."/>
            <person name="Rutten L."/>
            <person name="Van Zeijl A."/>
            <person name="Liu W."/>
            <person name="Santuari L."/>
            <person name="Cao Q."/>
            <person name="Sharma T."/>
            <person name="Shen D."/>
            <person name="Roswanjaya Y."/>
            <person name="Wardhani T."/>
            <person name="Kalhor M.S."/>
            <person name="Jansen J."/>
            <person name="Van den Hoogen J."/>
            <person name="Gungor B."/>
            <person name="Hartog M."/>
            <person name="Hontelez J."/>
            <person name="Verver J."/>
            <person name="Yang W.-C."/>
            <person name="Schijlen E."/>
            <person name="Repin R."/>
            <person name="Schilthuizen M."/>
            <person name="Schranz E."/>
            <person name="Heidstra R."/>
            <person name="Miyata K."/>
            <person name="Fedorova E."/>
            <person name="Kohlen W."/>
            <person name="Bisseling T."/>
            <person name="Smit S."/>
            <person name="Geurts R."/>
        </authorList>
    </citation>
    <scope>NUCLEOTIDE SEQUENCE [LARGE SCALE GENOMIC DNA]</scope>
    <source>
        <strain evidence="2">cv. WU1-14</strain>
    </source>
</reference>
<gene>
    <name evidence="1" type="ORF">PanWU01x14_313760</name>
</gene>
<organism evidence="1 2">
    <name type="scientific">Parasponia andersonii</name>
    <name type="common">Sponia andersonii</name>
    <dbReference type="NCBI Taxonomy" id="3476"/>
    <lineage>
        <taxon>Eukaryota</taxon>
        <taxon>Viridiplantae</taxon>
        <taxon>Streptophyta</taxon>
        <taxon>Embryophyta</taxon>
        <taxon>Tracheophyta</taxon>
        <taxon>Spermatophyta</taxon>
        <taxon>Magnoliopsida</taxon>
        <taxon>eudicotyledons</taxon>
        <taxon>Gunneridae</taxon>
        <taxon>Pentapetalae</taxon>
        <taxon>rosids</taxon>
        <taxon>fabids</taxon>
        <taxon>Rosales</taxon>
        <taxon>Cannabaceae</taxon>
        <taxon>Parasponia</taxon>
    </lineage>
</organism>
<dbReference type="EMBL" id="JXTB01000501">
    <property type="protein sequence ID" value="PON38275.1"/>
    <property type="molecule type" value="Genomic_DNA"/>
</dbReference>
<accession>A0A2P5ANZ2</accession>
<dbReference type="AlphaFoldDB" id="A0A2P5ANZ2"/>
<keyword evidence="2" id="KW-1185">Reference proteome</keyword>
<dbReference type="OrthoDB" id="610337at2759"/>
<dbReference type="Proteomes" id="UP000237105">
    <property type="component" value="Unassembled WGS sequence"/>
</dbReference>
<protein>
    <submittedName>
        <fullName evidence="1">Uncharacterized protein</fullName>
    </submittedName>
</protein>
<name>A0A2P5ANZ2_PARAD</name>
<proteinExistence type="predicted"/>
<sequence>MIIHPYGKLVYYHKGRIVMKYFDVRGSQCMFQTIVYAPSCISPKDTVMRGDTSSRGQWLRGTDGGAPWRHGEVTLGGWLASDGLGNDCSFFDSRP</sequence>
<evidence type="ECO:0000313" key="1">
    <source>
        <dbReference type="EMBL" id="PON38275.1"/>
    </source>
</evidence>
<comment type="caution">
    <text evidence="1">The sequence shown here is derived from an EMBL/GenBank/DDBJ whole genome shotgun (WGS) entry which is preliminary data.</text>
</comment>
<evidence type="ECO:0000313" key="2">
    <source>
        <dbReference type="Proteomes" id="UP000237105"/>
    </source>
</evidence>